<dbReference type="AlphaFoldDB" id="A0A9N9ARW6"/>
<name>A0A9N9ARW6_9GLOM</name>
<dbReference type="EMBL" id="CAJVPV010002973">
    <property type="protein sequence ID" value="CAG8540510.1"/>
    <property type="molecule type" value="Genomic_DNA"/>
</dbReference>
<evidence type="ECO:0000313" key="2">
    <source>
        <dbReference type="EMBL" id="CAG8540510.1"/>
    </source>
</evidence>
<reference evidence="2" key="1">
    <citation type="submission" date="2021-06" db="EMBL/GenBank/DDBJ databases">
        <authorList>
            <person name="Kallberg Y."/>
            <person name="Tangrot J."/>
            <person name="Rosling A."/>
        </authorList>
    </citation>
    <scope>NUCLEOTIDE SEQUENCE</scope>
    <source>
        <strain evidence="2">CL551</strain>
    </source>
</reference>
<keyword evidence="3" id="KW-1185">Reference proteome</keyword>
<comment type="caution">
    <text evidence="2">The sequence shown here is derived from an EMBL/GenBank/DDBJ whole genome shotgun (WGS) entry which is preliminary data.</text>
</comment>
<dbReference type="Proteomes" id="UP000789342">
    <property type="component" value="Unassembled WGS sequence"/>
</dbReference>
<organism evidence="2 3">
    <name type="scientific">Acaulospora morrowiae</name>
    <dbReference type="NCBI Taxonomy" id="94023"/>
    <lineage>
        <taxon>Eukaryota</taxon>
        <taxon>Fungi</taxon>
        <taxon>Fungi incertae sedis</taxon>
        <taxon>Mucoromycota</taxon>
        <taxon>Glomeromycotina</taxon>
        <taxon>Glomeromycetes</taxon>
        <taxon>Diversisporales</taxon>
        <taxon>Acaulosporaceae</taxon>
        <taxon>Acaulospora</taxon>
    </lineage>
</organism>
<protein>
    <submittedName>
        <fullName evidence="2">18478_t:CDS:1</fullName>
    </submittedName>
</protein>
<accession>A0A9N9ARW6</accession>
<feature type="compositionally biased region" description="Polar residues" evidence="1">
    <location>
        <begin position="212"/>
        <end position="240"/>
    </location>
</feature>
<gene>
    <name evidence="2" type="ORF">AMORRO_LOCUS5102</name>
</gene>
<sequence>MQLTTECLKALKSRESDTPSLHKYLKFQLQEGNLEAEETEHLRYNSDLIIISKYYSESSVINYLAGFVLALGKVSYLLMRGLCRHQLPCWFRTGIGKGFVLVGEHAINCGVLSEVLQILKANEMETQICLEQTYHILDVTRDTREQGLLLRRTITNKFERRVLDDSLNLDKNKKKNLSLSENKESKKVNFTSRDVEDDDFISNNIAEGPTHSKATSSLSGSQSLEMPIETESTGSSRGATEMTSDMNDVNSSGCDIPRTPPHQICSTYKKSKRLRQEKQRVKSTYEPICSNIIVTTWDPFTNEATKYIDELIDNICSKDLSLIIVFEAPRNSLLDKNSEGWLNCHVLTPLIDDCFLTCEEISLASTEQTYVEEDPQNSKPISYKHKILREMKN</sequence>
<evidence type="ECO:0000313" key="3">
    <source>
        <dbReference type="Proteomes" id="UP000789342"/>
    </source>
</evidence>
<evidence type="ECO:0000256" key="1">
    <source>
        <dbReference type="SAM" id="MobiDB-lite"/>
    </source>
</evidence>
<proteinExistence type="predicted"/>
<feature type="region of interest" description="Disordered" evidence="1">
    <location>
        <begin position="201"/>
        <end position="240"/>
    </location>
</feature>